<dbReference type="Proteomes" id="UP000604825">
    <property type="component" value="Unassembled WGS sequence"/>
</dbReference>
<evidence type="ECO:0000259" key="7">
    <source>
        <dbReference type="Pfam" id="PF18052"/>
    </source>
</evidence>
<keyword evidence="3" id="KW-0677">Repeat</keyword>
<feature type="domain" description="Disease resistance protein winged helix" evidence="8">
    <location>
        <begin position="452"/>
        <end position="530"/>
    </location>
</feature>
<dbReference type="InterPro" id="IPR038005">
    <property type="entry name" value="RX-like_CC"/>
</dbReference>
<evidence type="ECO:0000256" key="2">
    <source>
        <dbReference type="ARBA" id="ARBA00022614"/>
    </source>
</evidence>
<dbReference type="PANTHER" id="PTHR23155">
    <property type="entry name" value="DISEASE RESISTANCE PROTEIN RP"/>
    <property type="match status" value="1"/>
</dbReference>
<reference evidence="10" key="1">
    <citation type="submission" date="2020-10" db="EMBL/GenBank/DDBJ databases">
        <authorList>
            <person name="Han B."/>
            <person name="Lu T."/>
            <person name="Zhao Q."/>
            <person name="Huang X."/>
            <person name="Zhao Y."/>
        </authorList>
    </citation>
    <scope>NUCLEOTIDE SEQUENCE</scope>
</reference>
<evidence type="ECO:0000256" key="1">
    <source>
        <dbReference type="ARBA" id="ARBA00008894"/>
    </source>
</evidence>
<keyword evidence="11" id="KW-1185">Reference proteome</keyword>
<dbReference type="SUPFAM" id="SSF52540">
    <property type="entry name" value="P-loop containing nucleoside triphosphate hydrolases"/>
    <property type="match status" value="1"/>
</dbReference>
<dbReference type="InterPro" id="IPR027417">
    <property type="entry name" value="P-loop_NTPase"/>
</dbReference>
<keyword evidence="6" id="KW-0175">Coiled coil</keyword>
<dbReference type="PANTHER" id="PTHR23155:SF1062">
    <property type="entry name" value="OS11G0579400 PROTEIN"/>
    <property type="match status" value="1"/>
</dbReference>
<dbReference type="Gene3D" id="3.80.10.10">
    <property type="entry name" value="Ribonuclease Inhibitor"/>
    <property type="match status" value="1"/>
</dbReference>
<dbReference type="InterPro" id="IPR036388">
    <property type="entry name" value="WH-like_DNA-bd_sf"/>
</dbReference>
<evidence type="ECO:0000256" key="6">
    <source>
        <dbReference type="ARBA" id="ARBA00023054"/>
    </source>
</evidence>
<dbReference type="GO" id="GO:0000166">
    <property type="term" value="F:nucleotide binding"/>
    <property type="evidence" value="ECO:0007669"/>
    <property type="project" value="UniProtKB-KW"/>
</dbReference>
<organism evidence="10 11">
    <name type="scientific">Miscanthus lutarioriparius</name>
    <dbReference type="NCBI Taxonomy" id="422564"/>
    <lineage>
        <taxon>Eukaryota</taxon>
        <taxon>Viridiplantae</taxon>
        <taxon>Streptophyta</taxon>
        <taxon>Embryophyta</taxon>
        <taxon>Tracheophyta</taxon>
        <taxon>Spermatophyta</taxon>
        <taxon>Magnoliopsida</taxon>
        <taxon>Liliopsida</taxon>
        <taxon>Poales</taxon>
        <taxon>Poaceae</taxon>
        <taxon>PACMAD clade</taxon>
        <taxon>Panicoideae</taxon>
        <taxon>Andropogonodae</taxon>
        <taxon>Andropogoneae</taxon>
        <taxon>Saccharinae</taxon>
        <taxon>Miscanthus</taxon>
    </lineage>
</organism>
<dbReference type="Pfam" id="PF23559">
    <property type="entry name" value="WHD_DRP"/>
    <property type="match status" value="1"/>
</dbReference>
<evidence type="ECO:0000313" key="11">
    <source>
        <dbReference type="Proteomes" id="UP000604825"/>
    </source>
</evidence>
<dbReference type="InterPro" id="IPR032675">
    <property type="entry name" value="LRR_dom_sf"/>
</dbReference>
<dbReference type="InterPro" id="IPR044974">
    <property type="entry name" value="Disease_R_plants"/>
</dbReference>
<evidence type="ECO:0000259" key="8">
    <source>
        <dbReference type="Pfam" id="PF23559"/>
    </source>
</evidence>
<keyword evidence="2" id="KW-0433">Leucine-rich repeat</keyword>
<comment type="similarity">
    <text evidence="1">Belongs to the disease resistance NB-LRR family.</text>
</comment>
<evidence type="ECO:0000256" key="5">
    <source>
        <dbReference type="ARBA" id="ARBA00022821"/>
    </source>
</evidence>
<accession>A0A811Q999</accession>
<dbReference type="InterPro" id="IPR055414">
    <property type="entry name" value="LRR_R13L4/SHOC2-like"/>
</dbReference>
<name>A0A811Q999_9POAL</name>
<dbReference type="Gene3D" id="1.10.10.10">
    <property type="entry name" value="Winged helix-like DNA-binding domain superfamily/Winged helix DNA-binding domain"/>
    <property type="match status" value="1"/>
</dbReference>
<feature type="domain" description="Disease resistance R13L4/SHOC-2-like LRR" evidence="9">
    <location>
        <begin position="748"/>
        <end position="882"/>
    </location>
</feature>
<dbReference type="AlphaFoldDB" id="A0A811Q999"/>
<dbReference type="CDD" id="cd14798">
    <property type="entry name" value="RX-CC_like"/>
    <property type="match status" value="1"/>
</dbReference>
<dbReference type="Pfam" id="PF18052">
    <property type="entry name" value="Rx_N"/>
    <property type="match status" value="1"/>
</dbReference>
<evidence type="ECO:0000256" key="4">
    <source>
        <dbReference type="ARBA" id="ARBA00022741"/>
    </source>
</evidence>
<dbReference type="InterPro" id="IPR058922">
    <property type="entry name" value="WHD_DRP"/>
</dbReference>
<dbReference type="GO" id="GO:0098542">
    <property type="term" value="P:defense response to other organism"/>
    <property type="evidence" value="ECO:0007669"/>
    <property type="project" value="TreeGrafter"/>
</dbReference>
<dbReference type="Gene3D" id="1.20.5.4130">
    <property type="match status" value="1"/>
</dbReference>
<proteinExistence type="inferred from homology"/>
<comment type="caution">
    <text evidence="10">The sequence shown here is derived from an EMBL/GenBank/DDBJ whole genome shotgun (WGS) entry which is preliminary data.</text>
</comment>
<feature type="domain" description="Disease resistance R13L4/SHOC-2-like LRR" evidence="9">
    <location>
        <begin position="581"/>
        <end position="740"/>
    </location>
</feature>
<keyword evidence="4" id="KW-0547">Nucleotide-binding</keyword>
<gene>
    <name evidence="10" type="ORF">NCGR_LOCUS36327</name>
</gene>
<dbReference type="Pfam" id="PF23598">
    <property type="entry name" value="LRR_14"/>
    <property type="match status" value="2"/>
</dbReference>
<keyword evidence="5" id="KW-0611">Plant defense</keyword>
<dbReference type="EMBL" id="CAJGYO010000009">
    <property type="protein sequence ID" value="CAD6252679.1"/>
    <property type="molecule type" value="Genomic_DNA"/>
</dbReference>
<evidence type="ECO:0008006" key="12">
    <source>
        <dbReference type="Google" id="ProtNLM"/>
    </source>
</evidence>
<dbReference type="InterPro" id="IPR041118">
    <property type="entry name" value="Rx_N"/>
</dbReference>
<evidence type="ECO:0000259" key="9">
    <source>
        <dbReference type="Pfam" id="PF23598"/>
    </source>
</evidence>
<dbReference type="OrthoDB" id="661671at2759"/>
<sequence length="918" mass="103760">MAGAAQGAVDSLLGRLTSMLLDEAQLLGGLRGDVEFIRDEMETMNALLRHLTEAQHRNHLVRAWMKQLVGLARDSEGNVELYLHRFLRLLRSLPARHRIATRIRELKVRARDVGDRRMRYGVIVPDSVPGEDNIYDGNDEESPRMAADPEKYLRRSALLLDAAEPPPDPEDEEVVRRGVHTLIKYLSMEPAREDAMPAPLQVRVFSIIGTDLADRVAYEVYQHSSVATIFSCKAWSGAPKNIETALAEILEQVGGVQLQPGQEEDEVTNQAAATTVDREKQLICKIQGHLKRKRFLIVVTTHRLQEWEWKRIRVALLEAADGSLPGSAIIMTTADYFLVMSSSPYKIFHARPPRCRRVGSEFYIAKSMDLRDKCPAKIRDIFHLCHTDTFAMKTFLHLLYVNRYRREDELQNYKNALSECIRLNRSISKQVLAWCYSELPSKYRSCLLYLIVFPEGDVIRTTSLSRRWVAEGLITATTTSRATDEIWSSTDEAEHCLDVLFIRGFISFPEISDEGNIKSYTVHREVREFIARVSTDVNFVDSNLPPHLAQYLSIHNRIGLQKSISDGDDSNDIAAYIPSLSASPQWQLLKVLDLEGCKGLDKNKNLKSICKILLLKYFSLRNTDVTQLPKQMKELQFLETLDIRQTKVPVLAKKAIVFPLLKHFLAGDKISVSNDARKSEGSFSAVEMPLGIHRMNNLEILSHVQVTNSSSEHSGIAKLLKLRKLGVALRGTSAKLSDPFRQIDKLHKCLRSLSLNISGLTSALPHMIVELHQLAKLTLTETYLNEDGLRILGKLRGLRCLRLLHKSYIESELSFKQEEFQTLNFLLVGTSEVTNINSAVWAAPMLEKIIWSFPTTACISGLGNLYVLREFELNGECDPDQVREEIEGLWKFPVFKHNPKVQNQEDIAAASASSSSAP</sequence>
<feature type="domain" description="Disease resistance N-terminal" evidence="7">
    <location>
        <begin position="8"/>
        <end position="89"/>
    </location>
</feature>
<protein>
    <recommendedName>
        <fullName evidence="12">Rx N-terminal domain-containing protein</fullName>
    </recommendedName>
</protein>
<evidence type="ECO:0000313" key="10">
    <source>
        <dbReference type="EMBL" id="CAD6252679.1"/>
    </source>
</evidence>
<evidence type="ECO:0000256" key="3">
    <source>
        <dbReference type="ARBA" id="ARBA00022737"/>
    </source>
</evidence>
<dbReference type="SUPFAM" id="SSF52058">
    <property type="entry name" value="L domain-like"/>
    <property type="match status" value="1"/>
</dbReference>